<keyword evidence="2" id="KW-1133">Transmembrane helix</keyword>
<feature type="domain" description="Nucleoporin POM152 immunoglobulin-like" evidence="3">
    <location>
        <begin position="946"/>
        <end position="1020"/>
    </location>
</feature>
<keyword evidence="2" id="KW-0472">Membrane</keyword>
<dbReference type="GO" id="GO:0006606">
    <property type="term" value="P:protein import into nucleus"/>
    <property type="evidence" value="ECO:0007669"/>
    <property type="project" value="TreeGrafter"/>
</dbReference>
<name>A0A0F7SLL8_PHARH</name>
<dbReference type="InterPro" id="IPR056541">
    <property type="entry name" value="Ig-like_POM152"/>
</dbReference>
<dbReference type="Pfam" id="PF24097">
    <property type="entry name" value="TMD_POM152"/>
    <property type="match status" value="1"/>
</dbReference>
<feature type="region of interest" description="Disordered" evidence="1">
    <location>
        <begin position="1332"/>
        <end position="1353"/>
    </location>
</feature>
<sequence length="1353" mass="148335">MSVQPPGSSSPLSPVIPTRYFHQTEQRLYALSAFTLLQAYKLYVIAQLPSSTSTSSSSSHGTIAPLLLAQTIFVYAVPLLRIPRLMYDKRTRWAIIALLLLFDWLLLGGWRSIPFSSLVPSSLTAALTYYPTISSTRARVRDVVQPGKHLLGQYTLHVTPYSTARLPQIPLSHPLPCLSARNPIINIPITFNTTRPEIIEYTLTLPSTGETLIFNATASMLEELKPTKRHRRHLTGIDALDSSIEDMGDEEDEDEIDTLDVNDERISAEKTVAVADKKANVQRPETAVSTNSKASANAKLLTLLLPIDQPATLRLSRVWSQTGTPFRLSRSDSEKIQIWACPKVTFLPPLTPSSVSLSAHSSSSASLPPSTLRCAGEKGFLDIKISTAGHTGLRLGWISIDSVGNKEDGWLEGIGEEDEVAALLLEQNPSSSSSTASVPGSYIVPFPVSFPNTGSKTYTLTALSSPHIKPIAIHPIEGATKLTFDILPSPSISFSSACSPSRPLKLLDSRFAPSRYSPPVLQLIAQQGPADGNPFVAKLKYIPLRSTLGSSASESTSGSTAGWKKEIKMNSKETLVQIETGSEGTYFLESVTGGRCLGEVREPSECRAEIIPVPEVGLDVKRLKDECAGEQGFEASFSFRGSPPFKLSYTREFRSPSSSHSRQKSFTEVFHSVHEIRPFQPEEEGTYIYEWISLADSIYTDGISLTGERKLGSVEMVVHPLAQARLRGRGEKKVVYECQGGDVDIDIELKGKAPFTLTVLTASPKSVITRTLTNLTGPLERVKLQIPKDWLADVGPFSVSLGEVTDGNGCTRRLSEKGVEIELRRGRPSAKIYSQTGDRRKVVPAGADVKIPLRLFGEGPWTVKYANSNHPKPLSIDLKSINAEIKVNEAGTYRLLEVRSQHCEGVIHPGEDVFTVEHIPRPTLSLTSELGRFETRKGIYIRQGVCVGDDDQIALKMQGQAPFHIDYTTAFQPEGKDTRSTSHLRTLGAIQPSTILHLETGSPGTYIYKFHKIGDANYVPLPKGISHPPGSNELTVEQVIYGRPNAVFESNSPISLCSNAVLSPQANPLNRGRVILYGKAPFELDLSIQSAKVAQPIIRRIKNIPSREWTLDIPDVVFDRVGAHIITIDAVRDSSGCEQDMIDPELAKLKVEVAETASVVPIGRSEDVCVGQTLDFLLQGSSPWKLTYDWNGTPKTVTHKHQKFSLLGDQPGRFAIVSIAHEKNPCKVEVNDISREIHGLPSARISAGDTFIEEGEQAEIVFSFEGEAPFSFTYTRSEPASLGRAGQVLEEHTVTNILENTYSMYASSEGTWKVTMIEDKWCRYPPLQSTSPPLNDKPLKLEGIDPFPPIAPL</sequence>
<feature type="domain" description="Nucleoporin POM152 first Ig-like" evidence="6">
    <location>
        <begin position="177"/>
        <end position="332"/>
    </location>
</feature>
<evidence type="ECO:0000259" key="5">
    <source>
        <dbReference type="Pfam" id="PF24312"/>
    </source>
</evidence>
<dbReference type="Pfam" id="PF24519">
    <property type="entry name" value="Ig-like_Pom152_1"/>
    <property type="match status" value="1"/>
</dbReference>
<evidence type="ECO:0008006" key="9">
    <source>
        <dbReference type="Google" id="ProtNLM"/>
    </source>
</evidence>
<feature type="domain" description="Nucleoporin POM152 Ig-like" evidence="5">
    <location>
        <begin position="827"/>
        <end position="909"/>
    </location>
</feature>
<feature type="domain" description="Nucleoporin POM152 immunoglobulin-like" evidence="3">
    <location>
        <begin position="612"/>
        <end position="709"/>
    </location>
</feature>
<feature type="transmembrane region" description="Helical" evidence="2">
    <location>
        <begin position="28"/>
        <end position="46"/>
    </location>
</feature>
<dbReference type="InterPro" id="IPR056542">
    <property type="entry name" value="Ig-like_POM152_1st"/>
</dbReference>
<dbReference type="PANTHER" id="PTHR28206:SF1">
    <property type="entry name" value="NUCLEOPORIN POM152"/>
    <property type="match status" value="1"/>
</dbReference>
<feature type="transmembrane region" description="Helical" evidence="2">
    <location>
        <begin position="58"/>
        <end position="80"/>
    </location>
</feature>
<feature type="domain" description="Nucleoporin POM152 ninth Ig-like" evidence="7">
    <location>
        <begin position="1158"/>
        <end position="1231"/>
    </location>
</feature>
<dbReference type="Pfam" id="PF23664">
    <property type="entry name" value="Ig_Pom152"/>
    <property type="match status" value="2"/>
</dbReference>
<evidence type="ECO:0000256" key="2">
    <source>
        <dbReference type="SAM" id="Phobius"/>
    </source>
</evidence>
<evidence type="ECO:0000259" key="6">
    <source>
        <dbReference type="Pfam" id="PF24519"/>
    </source>
</evidence>
<dbReference type="EMBL" id="LN483249">
    <property type="protein sequence ID" value="CDZ97902.1"/>
    <property type="molecule type" value="Genomic_DNA"/>
</dbReference>
<dbReference type="GO" id="GO:0070762">
    <property type="term" value="C:nuclear pore transmembrane ring"/>
    <property type="evidence" value="ECO:0007669"/>
    <property type="project" value="TreeGrafter"/>
</dbReference>
<dbReference type="InterPro" id="IPR056540">
    <property type="entry name" value="TMD_POM152"/>
</dbReference>
<evidence type="ECO:0000313" key="8">
    <source>
        <dbReference type="EMBL" id="CDZ97902.1"/>
    </source>
</evidence>
<protein>
    <recommendedName>
        <fullName evidence="9">Nucleoporin Pom152</fullName>
    </recommendedName>
</protein>
<evidence type="ECO:0000256" key="1">
    <source>
        <dbReference type="SAM" id="MobiDB-lite"/>
    </source>
</evidence>
<accession>A0A0F7SLL8</accession>
<dbReference type="GO" id="GO:0006999">
    <property type="term" value="P:nuclear pore organization"/>
    <property type="evidence" value="ECO:0007669"/>
    <property type="project" value="TreeGrafter"/>
</dbReference>
<evidence type="ECO:0000259" key="3">
    <source>
        <dbReference type="Pfam" id="PF23664"/>
    </source>
</evidence>
<dbReference type="GO" id="GO:0017056">
    <property type="term" value="F:structural constituent of nuclear pore"/>
    <property type="evidence" value="ECO:0007669"/>
    <property type="project" value="InterPro"/>
</dbReference>
<dbReference type="InterPro" id="IPR037701">
    <property type="entry name" value="Pom152"/>
</dbReference>
<dbReference type="Pfam" id="PF24527">
    <property type="entry name" value="Ig-like_Pom152_9"/>
    <property type="match status" value="1"/>
</dbReference>
<proteinExistence type="predicted"/>
<organism evidence="8">
    <name type="scientific">Phaffia rhodozyma</name>
    <name type="common">Yeast</name>
    <name type="synonym">Xanthophyllomyces dendrorhous</name>
    <dbReference type="NCBI Taxonomy" id="264483"/>
    <lineage>
        <taxon>Eukaryota</taxon>
        <taxon>Fungi</taxon>
        <taxon>Dikarya</taxon>
        <taxon>Basidiomycota</taxon>
        <taxon>Agaricomycotina</taxon>
        <taxon>Tremellomycetes</taxon>
        <taxon>Cystofilobasidiales</taxon>
        <taxon>Mrakiaceae</taxon>
        <taxon>Phaffia</taxon>
    </lineage>
</organism>
<dbReference type="InterPro" id="IPR056543">
    <property type="entry name" value="Ig-like_POM152_9th"/>
</dbReference>
<feature type="transmembrane region" description="Helical" evidence="2">
    <location>
        <begin position="92"/>
        <end position="110"/>
    </location>
</feature>
<evidence type="ECO:0000259" key="4">
    <source>
        <dbReference type="Pfam" id="PF24097"/>
    </source>
</evidence>
<keyword evidence="2" id="KW-0812">Transmembrane</keyword>
<dbReference type="PANTHER" id="PTHR28206">
    <property type="entry name" value="NUCLEOPORIN POM152"/>
    <property type="match status" value="1"/>
</dbReference>
<feature type="domain" description="Nucleoporin POM152 N-terminal transmembrane" evidence="4">
    <location>
        <begin position="25"/>
        <end position="110"/>
    </location>
</feature>
<dbReference type="Pfam" id="PF24312">
    <property type="entry name" value="Ig-like_POM152"/>
    <property type="match status" value="1"/>
</dbReference>
<reference evidence="8" key="1">
    <citation type="submission" date="2014-08" db="EMBL/GenBank/DDBJ databases">
        <authorList>
            <person name="Sharma Rahul"/>
            <person name="Thines Marco"/>
        </authorList>
    </citation>
    <scope>NUCLEOTIDE SEQUENCE</scope>
</reference>
<dbReference type="InterPro" id="IPR056544">
    <property type="entry name" value="Ig_POM152"/>
</dbReference>
<evidence type="ECO:0000259" key="7">
    <source>
        <dbReference type="Pfam" id="PF24527"/>
    </source>
</evidence>